<protein>
    <submittedName>
        <fullName evidence="2">Uncharacterized protein</fullName>
    </submittedName>
</protein>
<accession>A0A0V1EQE8</accession>
<reference evidence="2 3" key="1">
    <citation type="submission" date="2015-01" db="EMBL/GenBank/DDBJ databases">
        <title>Evolution of Trichinella species and genotypes.</title>
        <authorList>
            <person name="Korhonen P.K."/>
            <person name="Edoardo P."/>
            <person name="Giuseppe L.R."/>
            <person name="Gasser R.B."/>
        </authorList>
    </citation>
    <scope>NUCLEOTIDE SEQUENCE [LARGE SCALE GENOMIC DNA]</scope>
    <source>
        <strain evidence="2">ISS13</strain>
    </source>
</reference>
<evidence type="ECO:0000256" key="1">
    <source>
        <dbReference type="SAM" id="Phobius"/>
    </source>
</evidence>
<evidence type="ECO:0000313" key="3">
    <source>
        <dbReference type="Proteomes" id="UP000054632"/>
    </source>
</evidence>
<feature type="transmembrane region" description="Helical" evidence="1">
    <location>
        <begin position="91"/>
        <end position="108"/>
    </location>
</feature>
<feature type="transmembrane region" description="Helical" evidence="1">
    <location>
        <begin position="35"/>
        <end position="56"/>
    </location>
</feature>
<proteinExistence type="predicted"/>
<sequence>MRRFYWYSVEYLYEINIAKAVVFYPGSRLQARFRFCSAALSTCTTNSLVSVLYFIMFKQHCLGSFNKICIVHANSNNRYLKISKANLQTEIIVFSLFYYKFTVVAYLVSGQKSGMKLKIGKLPRSRVRRNKSDYLKCCYKYTPMRVHTKATTTG</sequence>
<dbReference type="AlphaFoldDB" id="A0A0V1EQE8"/>
<dbReference type="EMBL" id="JYDR01000014">
    <property type="protein sequence ID" value="KRY75979.1"/>
    <property type="molecule type" value="Genomic_DNA"/>
</dbReference>
<name>A0A0V1EQE8_TRIPS</name>
<keyword evidence="1" id="KW-0472">Membrane</keyword>
<organism evidence="2 3">
    <name type="scientific">Trichinella pseudospiralis</name>
    <name type="common">Parasitic roundworm</name>
    <dbReference type="NCBI Taxonomy" id="6337"/>
    <lineage>
        <taxon>Eukaryota</taxon>
        <taxon>Metazoa</taxon>
        <taxon>Ecdysozoa</taxon>
        <taxon>Nematoda</taxon>
        <taxon>Enoplea</taxon>
        <taxon>Dorylaimia</taxon>
        <taxon>Trichinellida</taxon>
        <taxon>Trichinellidae</taxon>
        <taxon>Trichinella</taxon>
    </lineage>
</organism>
<dbReference type="Proteomes" id="UP000054632">
    <property type="component" value="Unassembled WGS sequence"/>
</dbReference>
<keyword evidence="1" id="KW-0812">Transmembrane</keyword>
<evidence type="ECO:0000313" key="2">
    <source>
        <dbReference type="EMBL" id="KRY75979.1"/>
    </source>
</evidence>
<comment type="caution">
    <text evidence="2">The sequence shown here is derived from an EMBL/GenBank/DDBJ whole genome shotgun (WGS) entry which is preliminary data.</text>
</comment>
<keyword evidence="1" id="KW-1133">Transmembrane helix</keyword>
<gene>
    <name evidence="2" type="ORF">T4A_6696</name>
</gene>